<dbReference type="Gene3D" id="2.20.140.10">
    <property type="entry name" value="WGR domain"/>
    <property type="match status" value="1"/>
</dbReference>
<reference evidence="2 3" key="2">
    <citation type="journal article" date="2011" name="ISME J.">
        <title>RNA-seq reveals cooperative metabolic interactions between two termite-gut spirochete species in co-culture.</title>
        <authorList>
            <person name="Rosenthal A.Z."/>
            <person name="Matson E.G."/>
            <person name="Eldar A."/>
            <person name="Leadbetter J.R."/>
        </authorList>
    </citation>
    <scope>NUCLEOTIDE SEQUENCE [LARGE SCALE GENOMIC DNA]</scope>
    <source>
        <strain evidence="3">ATCC BAA-888 / DSM 13862 / ZAS-9</strain>
    </source>
</reference>
<evidence type="ECO:0000313" key="3">
    <source>
        <dbReference type="Proteomes" id="UP000009222"/>
    </source>
</evidence>
<dbReference type="CDD" id="cd07996">
    <property type="entry name" value="WGR_MMR_like"/>
    <property type="match status" value="1"/>
</dbReference>
<name>F5Y9M8_LEAAZ</name>
<dbReference type="AlphaFoldDB" id="F5Y9M8"/>
<protein>
    <recommendedName>
        <fullName evidence="1">WGR domain-containing protein</fullName>
    </recommendedName>
</protein>
<dbReference type="InterPro" id="IPR008893">
    <property type="entry name" value="WGR_domain"/>
</dbReference>
<dbReference type="OrthoDB" id="344939at2"/>
<organism evidence="2 3">
    <name type="scientific">Leadbettera azotonutricia (strain ATCC BAA-888 / DSM 13862 / ZAS-9)</name>
    <name type="common">Treponema azotonutricium</name>
    <dbReference type="NCBI Taxonomy" id="545695"/>
    <lineage>
        <taxon>Bacteria</taxon>
        <taxon>Pseudomonadati</taxon>
        <taxon>Spirochaetota</taxon>
        <taxon>Spirochaetia</taxon>
        <taxon>Spirochaetales</taxon>
        <taxon>Breznakiellaceae</taxon>
        <taxon>Leadbettera</taxon>
    </lineage>
</organism>
<dbReference type="STRING" id="545695.TREAZ_0803"/>
<feature type="domain" description="WGR" evidence="1">
    <location>
        <begin position="58"/>
        <end position="96"/>
    </location>
</feature>
<dbReference type="InParanoid" id="F5Y9M8"/>
<dbReference type="Pfam" id="PF05406">
    <property type="entry name" value="WGR"/>
    <property type="match status" value="1"/>
</dbReference>
<sequence length="366" mass="42900">MKRIFTLKDRTSDKFWTITTDGAKLTTNYGKIRNTAFSSDKSSSFRGYQWPTGDITQRIGEGGQVVEKEFSDDALCNKEAEKQIAKKIKEGYAEQEKLFIDLDEGMQLFQDKRLDEDCKGPQSGDPGKIKILRVALDELDKRGSLEITYGVHIFIQYIEIAIHYATNWLRKINFDDIKRFLYSVPKFKTEKEDILDSITVLYAEGFFIALHTNDVKLEKFCLDHLDENEAFDRMLIAVCRQEHKDDMRQLFLYKNYLRYFESKPFAAKLVEYQMQFQNDPAAALKNFVDLYITIWEEHNSMGSNLLIHYKEVTDSNIQLAGVRFEDIINSIRSWIYKYGNDELLTYIKEKKSRMTSGLEYLIEHKK</sequence>
<evidence type="ECO:0000313" key="2">
    <source>
        <dbReference type="EMBL" id="AEF81264.1"/>
    </source>
</evidence>
<dbReference type="Proteomes" id="UP000009222">
    <property type="component" value="Chromosome"/>
</dbReference>
<dbReference type="KEGG" id="taz:TREAZ_0803"/>
<proteinExistence type="predicted"/>
<gene>
    <name evidence="2" type="ordered locus">TREAZ_0803</name>
</gene>
<keyword evidence="3" id="KW-1185">Reference proteome</keyword>
<accession>F5Y9M8</accession>
<dbReference type="HOGENOM" id="CLU_756344_0_0_12"/>
<reference evidence="3" key="1">
    <citation type="submission" date="2009-12" db="EMBL/GenBank/DDBJ databases">
        <title>Complete sequence of Treponema azotonutricium strain ZAS-9.</title>
        <authorList>
            <person name="Tetu S.G."/>
            <person name="Matson E."/>
            <person name="Ren Q."/>
            <person name="Seshadri R."/>
            <person name="Elbourne L."/>
            <person name="Hassan K.A."/>
            <person name="Durkin A."/>
            <person name="Radune D."/>
            <person name="Mohamoud Y."/>
            <person name="Shay R."/>
            <person name="Jin S."/>
            <person name="Zhang X."/>
            <person name="Lucey K."/>
            <person name="Ballor N.R."/>
            <person name="Ottesen E."/>
            <person name="Rosenthal R."/>
            <person name="Allen A."/>
            <person name="Leadbetter J.R."/>
            <person name="Paulsen I.T."/>
        </authorList>
    </citation>
    <scope>NUCLEOTIDE SEQUENCE [LARGE SCALE GENOMIC DNA]</scope>
    <source>
        <strain evidence="3">ATCC BAA-888 / DSM 13862 / ZAS-9</strain>
    </source>
</reference>
<dbReference type="EMBL" id="CP001841">
    <property type="protein sequence ID" value="AEF81264.1"/>
    <property type="molecule type" value="Genomic_DNA"/>
</dbReference>
<evidence type="ECO:0000259" key="1">
    <source>
        <dbReference type="Pfam" id="PF05406"/>
    </source>
</evidence>
<dbReference type="RefSeq" id="WP_015711167.1">
    <property type="nucleotide sequence ID" value="NC_015577.1"/>
</dbReference>
<dbReference type="InterPro" id="IPR049809">
    <property type="entry name" value="YehF/YfeS-like_WGR"/>
</dbReference>